<evidence type="ECO:0000313" key="6">
    <source>
        <dbReference type="EMBL" id="PRM94921.1"/>
    </source>
</evidence>
<evidence type="ECO:0000256" key="4">
    <source>
        <dbReference type="ARBA" id="ARBA00023163"/>
    </source>
</evidence>
<dbReference type="PROSITE" id="PS50931">
    <property type="entry name" value="HTH_LYSR"/>
    <property type="match status" value="1"/>
</dbReference>
<dbReference type="Proteomes" id="UP000238281">
    <property type="component" value="Unassembled WGS sequence"/>
</dbReference>
<gene>
    <name evidence="6" type="ORF">CJ673_05015</name>
</gene>
<evidence type="ECO:0000313" key="7">
    <source>
        <dbReference type="Proteomes" id="UP000238281"/>
    </source>
</evidence>
<organism evidence="6 7">
    <name type="scientific">Aliarcobacter cryaerophilus</name>
    <dbReference type="NCBI Taxonomy" id="28198"/>
    <lineage>
        <taxon>Bacteria</taxon>
        <taxon>Pseudomonadati</taxon>
        <taxon>Campylobacterota</taxon>
        <taxon>Epsilonproteobacteria</taxon>
        <taxon>Campylobacterales</taxon>
        <taxon>Arcobacteraceae</taxon>
        <taxon>Aliarcobacter</taxon>
    </lineage>
</organism>
<dbReference type="RefSeq" id="WP_105915175.1">
    <property type="nucleotide sequence ID" value="NZ_NXGE01000002.1"/>
</dbReference>
<dbReference type="InterPro" id="IPR036390">
    <property type="entry name" value="WH_DNA-bd_sf"/>
</dbReference>
<dbReference type="GO" id="GO:0003700">
    <property type="term" value="F:DNA-binding transcription factor activity"/>
    <property type="evidence" value="ECO:0007669"/>
    <property type="project" value="InterPro"/>
</dbReference>
<dbReference type="AlphaFoldDB" id="A0A2S9T7Y5"/>
<sequence length="275" mass="31522">MDSNLLKVFVEVANQKSISKAALNLGFAQSNVTSRIQQLEKSLDICLFHRVPKGVILTTEGEKLYSYAVEIVKKIELANYEMKNINYQKHLIIGSTESNASTRLIPFLLKLNKDFPNMNLELITNTTKETIKNVLNYKVDIAFISGEQQNDELIVLNKIDENIVLVEPKNQPAPNTFLSFKNGCAYNEYGQNYLKSFLSEDYKHLEFGNYETILGCIKAGMGKSILPLSIIEKLNYKKDLKLTKISKKIINIPTYLVCRKDYIPRIKDYLENFKF</sequence>
<keyword evidence="3" id="KW-0238">DNA-binding</keyword>
<dbReference type="InterPro" id="IPR005119">
    <property type="entry name" value="LysR_subst-bd"/>
</dbReference>
<dbReference type="STRING" id="28198.GCA_001572855_01057"/>
<dbReference type="SUPFAM" id="SSF46785">
    <property type="entry name" value="Winged helix' DNA-binding domain"/>
    <property type="match status" value="1"/>
</dbReference>
<dbReference type="PANTHER" id="PTHR30126">
    <property type="entry name" value="HTH-TYPE TRANSCRIPTIONAL REGULATOR"/>
    <property type="match status" value="1"/>
</dbReference>
<proteinExistence type="inferred from homology"/>
<dbReference type="EMBL" id="NXGE01000002">
    <property type="protein sequence ID" value="PRM94921.1"/>
    <property type="molecule type" value="Genomic_DNA"/>
</dbReference>
<dbReference type="Pfam" id="PF03466">
    <property type="entry name" value="LysR_substrate"/>
    <property type="match status" value="1"/>
</dbReference>
<feature type="domain" description="HTH lysR-type" evidence="5">
    <location>
        <begin position="1"/>
        <end position="58"/>
    </location>
</feature>
<protein>
    <submittedName>
        <fullName evidence="6">LysR family transcriptional regulator</fullName>
    </submittedName>
</protein>
<reference evidence="6 7" key="1">
    <citation type="submission" date="2017-09" db="EMBL/GenBank/DDBJ databases">
        <title>Reassesment of A. cryaerophilus.</title>
        <authorList>
            <person name="Perez-Cataluna A."/>
            <person name="Collado L."/>
            <person name="Salgado O."/>
            <person name="Lefinanco V."/>
            <person name="Figueras M.J."/>
        </authorList>
    </citation>
    <scope>NUCLEOTIDE SEQUENCE [LARGE SCALE GENOMIC DNA]</scope>
    <source>
        <strain evidence="6 7">LMG 10210</strain>
    </source>
</reference>
<dbReference type="GO" id="GO:0000976">
    <property type="term" value="F:transcription cis-regulatory region binding"/>
    <property type="evidence" value="ECO:0007669"/>
    <property type="project" value="TreeGrafter"/>
</dbReference>
<dbReference type="Gene3D" id="1.10.10.10">
    <property type="entry name" value="Winged helix-like DNA-binding domain superfamily/Winged helix DNA-binding domain"/>
    <property type="match status" value="1"/>
</dbReference>
<dbReference type="InterPro" id="IPR036388">
    <property type="entry name" value="WH-like_DNA-bd_sf"/>
</dbReference>
<evidence type="ECO:0000256" key="1">
    <source>
        <dbReference type="ARBA" id="ARBA00009437"/>
    </source>
</evidence>
<keyword evidence="2" id="KW-0805">Transcription regulation</keyword>
<name>A0A2S9T7Y5_9BACT</name>
<evidence type="ECO:0000259" key="5">
    <source>
        <dbReference type="PROSITE" id="PS50931"/>
    </source>
</evidence>
<accession>A0A2S9T7Y5</accession>
<dbReference type="InterPro" id="IPR000847">
    <property type="entry name" value="LysR_HTH_N"/>
</dbReference>
<comment type="caution">
    <text evidence="6">The sequence shown here is derived from an EMBL/GenBank/DDBJ whole genome shotgun (WGS) entry which is preliminary data.</text>
</comment>
<dbReference type="SUPFAM" id="SSF53850">
    <property type="entry name" value="Periplasmic binding protein-like II"/>
    <property type="match status" value="1"/>
</dbReference>
<dbReference type="FunFam" id="1.10.10.10:FF:000001">
    <property type="entry name" value="LysR family transcriptional regulator"/>
    <property type="match status" value="1"/>
</dbReference>
<dbReference type="Pfam" id="PF00126">
    <property type="entry name" value="HTH_1"/>
    <property type="match status" value="1"/>
</dbReference>
<comment type="similarity">
    <text evidence="1">Belongs to the LysR transcriptional regulatory family.</text>
</comment>
<evidence type="ECO:0000256" key="2">
    <source>
        <dbReference type="ARBA" id="ARBA00023015"/>
    </source>
</evidence>
<keyword evidence="4" id="KW-0804">Transcription</keyword>
<dbReference type="PANTHER" id="PTHR30126:SF40">
    <property type="entry name" value="HTH-TYPE TRANSCRIPTIONAL REGULATOR GLTR"/>
    <property type="match status" value="1"/>
</dbReference>
<dbReference type="Gene3D" id="3.40.190.290">
    <property type="match status" value="1"/>
</dbReference>
<evidence type="ECO:0000256" key="3">
    <source>
        <dbReference type="ARBA" id="ARBA00023125"/>
    </source>
</evidence>